<gene>
    <name evidence="3" type="ORF">ENW73_00020</name>
</gene>
<dbReference type="AlphaFoldDB" id="A0A7C6EBE2"/>
<protein>
    <recommendedName>
        <fullName evidence="2">Putative zinc-finger domain-containing protein</fullName>
    </recommendedName>
</protein>
<dbReference type="InterPro" id="IPR027383">
    <property type="entry name" value="Znf_put"/>
</dbReference>
<proteinExistence type="predicted"/>
<feature type="domain" description="Putative zinc-finger" evidence="2">
    <location>
        <begin position="7"/>
        <end position="41"/>
    </location>
</feature>
<dbReference type="Gene3D" id="1.10.10.1320">
    <property type="entry name" value="Anti-sigma factor, zinc-finger domain"/>
    <property type="match status" value="1"/>
</dbReference>
<feature type="transmembrane region" description="Helical" evidence="1">
    <location>
        <begin position="88"/>
        <end position="109"/>
    </location>
</feature>
<keyword evidence="1" id="KW-0472">Membrane</keyword>
<reference evidence="3" key="1">
    <citation type="journal article" date="2020" name="mSystems">
        <title>Genome- and Community-Level Interaction Insights into Carbon Utilization and Element Cycling Functions of Hydrothermarchaeota in Hydrothermal Sediment.</title>
        <authorList>
            <person name="Zhou Z."/>
            <person name="Liu Y."/>
            <person name="Xu W."/>
            <person name="Pan J."/>
            <person name="Luo Z.H."/>
            <person name="Li M."/>
        </authorList>
    </citation>
    <scope>NUCLEOTIDE SEQUENCE [LARGE SCALE GENOMIC DNA]</scope>
    <source>
        <strain evidence="3">SpSt-876</strain>
    </source>
</reference>
<dbReference type="Pfam" id="PF13490">
    <property type="entry name" value="zf-HC2"/>
    <property type="match status" value="1"/>
</dbReference>
<evidence type="ECO:0000313" key="3">
    <source>
        <dbReference type="EMBL" id="HHS51239.1"/>
    </source>
</evidence>
<keyword evidence="1" id="KW-1133">Transmembrane helix</keyword>
<sequence>MKRKIKCPDIRKRLSAFLDGEVTEPEKFYISEHLKTCGDCQNEAEKLSQISDFLSFFTAVDVSPYFVSRLKLRLAEEKAHFANWTKRLVLPLEIAALFLLALIGGGYLGRILSEPRTEKDALLTEEIANVSGVSAFEDFSEGSLVQTFTNLLAEGGD</sequence>
<evidence type="ECO:0000256" key="1">
    <source>
        <dbReference type="SAM" id="Phobius"/>
    </source>
</evidence>
<dbReference type="EMBL" id="DTLI01000002">
    <property type="protein sequence ID" value="HHS51239.1"/>
    <property type="molecule type" value="Genomic_DNA"/>
</dbReference>
<name>A0A7C6EBE2_UNCW3</name>
<evidence type="ECO:0000259" key="2">
    <source>
        <dbReference type="Pfam" id="PF13490"/>
    </source>
</evidence>
<keyword evidence="1" id="KW-0812">Transmembrane</keyword>
<dbReference type="InterPro" id="IPR041916">
    <property type="entry name" value="Anti_sigma_zinc_sf"/>
</dbReference>
<organism evidence="3">
    <name type="scientific">candidate division WOR-3 bacterium</name>
    <dbReference type="NCBI Taxonomy" id="2052148"/>
    <lineage>
        <taxon>Bacteria</taxon>
        <taxon>Bacteria division WOR-3</taxon>
    </lineage>
</organism>
<comment type="caution">
    <text evidence="3">The sequence shown here is derived from an EMBL/GenBank/DDBJ whole genome shotgun (WGS) entry which is preliminary data.</text>
</comment>
<accession>A0A7C6EBE2</accession>